<evidence type="ECO:0008006" key="12">
    <source>
        <dbReference type="Google" id="ProtNLM"/>
    </source>
</evidence>
<proteinExistence type="predicted"/>
<feature type="transmembrane region" description="Helical" evidence="9">
    <location>
        <begin position="186"/>
        <end position="211"/>
    </location>
</feature>
<dbReference type="PANTHER" id="PTHR11394:SF148">
    <property type="entry name" value="TASTE RECEPTOR TYPE 2"/>
    <property type="match status" value="1"/>
</dbReference>
<evidence type="ECO:0000256" key="2">
    <source>
        <dbReference type="ARBA" id="ARBA00022606"/>
    </source>
</evidence>
<organism evidence="10 11">
    <name type="scientific">Astyanax mexicanus</name>
    <name type="common">Blind cave fish</name>
    <name type="synonym">Astyanax fasciatus mexicanus</name>
    <dbReference type="NCBI Taxonomy" id="7994"/>
    <lineage>
        <taxon>Eukaryota</taxon>
        <taxon>Metazoa</taxon>
        <taxon>Chordata</taxon>
        <taxon>Craniata</taxon>
        <taxon>Vertebrata</taxon>
        <taxon>Euteleostomi</taxon>
        <taxon>Actinopterygii</taxon>
        <taxon>Neopterygii</taxon>
        <taxon>Teleostei</taxon>
        <taxon>Ostariophysi</taxon>
        <taxon>Characiformes</taxon>
        <taxon>Characoidei</taxon>
        <taxon>Acestrorhamphidae</taxon>
        <taxon>Acestrorhamphinae</taxon>
        <taxon>Astyanax</taxon>
    </lineage>
</organism>
<dbReference type="CDD" id="cd00637">
    <property type="entry name" value="7tm_classA_rhodopsin-like"/>
    <property type="match status" value="1"/>
</dbReference>
<evidence type="ECO:0000256" key="4">
    <source>
        <dbReference type="ARBA" id="ARBA00022989"/>
    </source>
</evidence>
<dbReference type="SUPFAM" id="SSF81321">
    <property type="entry name" value="Family A G protein-coupled receptor-like"/>
    <property type="match status" value="1"/>
</dbReference>
<name>A0A8B9K660_ASTMX</name>
<keyword evidence="3 9" id="KW-0812">Transmembrane</keyword>
<reference evidence="10" key="1">
    <citation type="submission" date="2025-08" db="UniProtKB">
        <authorList>
            <consortium name="Ensembl"/>
        </authorList>
    </citation>
    <scope>IDENTIFICATION</scope>
</reference>
<evidence type="ECO:0000256" key="5">
    <source>
        <dbReference type="ARBA" id="ARBA00023040"/>
    </source>
</evidence>
<protein>
    <recommendedName>
        <fullName evidence="12">Taste receptor type 2</fullName>
    </recommendedName>
</protein>
<keyword evidence="5" id="KW-0297">G-protein coupled receptor</keyword>
<accession>A0A8B9K660</accession>
<comment type="subcellular location">
    <subcellularLocation>
        <location evidence="1">Membrane</location>
        <topology evidence="1">Multi-pass membrane protein</topology>
    </subcellularLocation>
</comment>
<dbReference type="GO" id="GO:0016020">
    <property type="term" value="C:membrane"/>
    <property type="evidence" value="ECO:0007669"/>
    <property type="project" value="UniProtKB-SubCell"/>
</dbReference>
<feature type="transmembrane region" description="Helical" evidence="9">
    <location>
        <begin position="279"/>
        <end position="300"/>
    </location>
</feature>
<evidence type="ECO:0000256" key="3">
    <source>
        <dbReference type="ARBA" id="ARBA00022692"/>
    </source>
</evidence>
<evidence type="ECO:0000313" key="10">
    <source>
        <dbReference type="Ensembl" id="ENSAMXP00005032016.1"/>
    </source>
</evidence>
<keyword evidence="6 9" id="KW-0472">Membrane</keyword>
<dbReference type="AlphaFoldDB" id="A0A8B9K660"/>
<evidence type="ECO:0000313" key="11">
    <source>
        <dbReference type="Proteomes" id="UP000694621"/>
    </source>
</evidence>
<feature type="transmembrane region" description="Helical" evidence="9">
    <location>
        <begin position="146"/>
        <end position="166"/>
    </location>
</feature>
<dbReference type="Ensembl" id="ENSAMXT00005035009.1">
    <property type="protein sequence ID" value="ENSAMXP00005032016.1"/>
    <property type="gene ID" value="ENSAMXG00005015651.1"/>
</dbReference>
<dbReference type="Gene3D" id="1.20.1070.10">
    <property type="entry name" value="Rhodopsin 7-helix transmembrane proteins"/>
    <property type="match status" value="1"/>
</dbReference>
<feature type="transmembrane region" description="Helical" evidence="9">
    <location>
        <begin position="101"/>
        <end position="125"/>
    </location>
</feature>
<dbReference type="PANTHER" id="PTHR11394">
    <property type="entry name" value="TASTE RECEPTOR TYPE 2"/>
    <property type="match status" value="1"/>
</dbReference>
<dbReference type="Proteomes" id="UP000694621">
    <property type="component" value="Unplaced"/>
</dbReference>
<evidence type="ECO:0000256" key="9">
    <source>
        <dbReference type="SAM" id="Phobius"/>
    </source>
</evidence>
<feature type="transmembrane region" description="Helical" evidence="9">
    <location>
        <begin position="249"/>
        <end position="267"/>
    </location>
</feature>
<evidence type="ECO:0000256" key="1">
    <source>
        <dbReference type="ARBA" id="ARBA00004141"/>
    </source>
</evidence>
<feature type="transmembrane region" description="Helical" evidence="9">
    <location>
        <begin position="24"/>
        <end position="47"/>
    </location>
</feature>
<keyword evidence="8" id="KW-0807">Transducer</keyword>
<dbReference type="GO" id="GO:0004930">
    <property type="term" value="F:G protein-coupled receptor activity"/>
    <property type="evidence" value="ECO:0007669"/>
    <property type="project" value="UniProtKB-KW"/>
</dbReference>
<sequence>MLPKPLSHNLNPINPVMLNPVHKIAIWIITGFLAIFTVFFNIFILLVNQRNCRKNHLHLCPGDTIMTGISLASIGHQVLSYCWMTMVEIDVQCMYDMAESILLVLVVSLKFSIMWATAFLTFFYSTKLVIKPIHCYTRIQEAILKHVLTVVIVIFLSGFVNCLPLLKVLTYQNSSAGNADCGSITASGVIGLSYVIYLVVIADIVPGILMIKCSISISYHLAIHLQHMKQSTNGTHTPKLGTQMRVIRMNLTLVAVFLCFLLVDLYTQSRVVLQSENTIGLTILFTTLYTAVSGFVLIYGKKSFWKEFLQWFNLFIDEYPCLNCMKIPESKNIKHSVHKH</sequence>
<keyword evidence="2" id="KW-0716">Sensory transduction</keyword>
<feature type="transmembrane region" description="Helical" evidence="9">
    <location>
        <begin position="59"/>
        <end position="81"/>
    </location>
</feature>
<evidence type="ECO:0000256" key="8">
    <source>
        <dbReference type="ARBA" id="ARBA00023224"/>
    </source>
</evidence>
<keyword evidence="4 9" id="KW-1133">Transmembrane helix</keyword>
<evidence type="ECO:0000256" key="6">
    <source>
        <dbReference type="ARBA" id="ARBA00023136"/>
    </source>
</evidence>
<evidence type="ECO:0000256" key="7">
    <source>
        <dbReference type="ARBA" id="ARBA00023170"/>
    </source>
</evidence>
<keyword evidence="7" id="KW-0675">Receptor</keyword>